<dbReference type="PROSITE" id="PS00678">
    <property type="entry name" value="WD_REPEATS_1"/>
    <property type="match status" value="3"/>
</dbReference>
<evidence type="ECO:0000256" key="3">
    <source>
        <dbReference type="PROSITE-ProRule" id="PRU00221"/>
    </source>
</evidence>
<organism evidence="5 6">
    <name type="scientific">Strigamia maritima</name>
    <name type="common">European centipede</name>
    <name type="synonym">Geophilus maritimus</name>
    <dbReference type="NCBI Taxonomy" id="126957"/>
    <lineage>
        <taxon>Eukaryota</taxon>
        <taxon>Metazoa</taxon>
        <taxon>Ecdysozoa</taxon>
        <taxon>Arthropoda</taxon>
        <taxon>Myriapoda</taxon>
        <taxon>Chilopoda</taxon>
        <taxon>Pleurostigmophora</taxon>
        <taxon>Geophilomorpha</taxon>
        <taxon>Linotaeniidae</taxon>
        <taxon>Strigamia</taxon>
    </lineage>
</organism>
<accession>T1J669</accession>
<dbReference type="AlphaFoldDB" id="T1J669"/>
<dbReference type="Proteomes" id="UP000014500">
    <property type="component" value="Unassembled WGS sequence"/>
</dbReference>
<dbReference type="EnsemblMetazoa" id="SMAR009135-RA">
    <property type="protein sequence ID" value="SMAR009135-PA"/>
    <property type="gene ID" value="SMAR009135"/>
</dbReference>
<name>T1J669_STRMM</name>
<dbReference type="PANTHER" id="PTHR14604:SF3">
    <property type="entry name" value="SPERM-ASSOCIATED ANTIGEN 16 PROTEIN"/>
    <property type="match status" value="1"/>
</dbReference>
<keyword evidence="6" id="KW-1185">Reference proteome</keyword>
<dbReference type="STRING" id="126957.T1J669"/>
<evidence type="ECO:0000256" key="2">
    <source>
        <dbReference type="ARBA" id="ARBA00022737"/>
    </source>
</evidence>
<dbReference type="PhylomeDB" id="T1J669"/>
<dbReference type="SMART" id="SM00320">
    <property type="entry name" value="WD40"/>
    <property type="match status" value="5"/>
</dbReference>
<feature type="region of interest" description="Disordered" evidence="4">
    <location>
        <begin position="264"/>
        <end position="284"/>
    </location>
</feature>
<dbReference type="GO" id="GO:1990716">
    <property type="term" value="C:axonemal central apparatus"/>
    <property type="evidence" value="ECO:0007669"/>
    <property type="project" value="TreeGrafter"/>
</dbReference>
<dbReference type="SUPFAM" id="SSF50978">
    <property type="entry name" value="WD40 repeat-like"/>
    <property type="match status" value="1"/>
</dbReference>
<evidence type="ECO:0000313" key="6">
    <source>
        <dbReference type="Proteomes" id="UP000014500"/>
    </source>
</evidence>
<protein>
    <submittedName>
        <fullName evidence="5">Uncharacterized protein</fullName>
    </submittedName>
</protein>
<dbReference type="InterPro" id="IPR020472">
    <property type="entry name" value="WD40_PAC1"/>
</dbReference>
<reference evidence="6" key="1">
    <citation type="submission" date="2011-05" db="EMBL/GenBank/DDBJ databases">
        <authorList>
            <person name="Richards S.R."/>
            <person name="Qu J."/>
            <person name="Jiang H."/>
            <person name="Jhangiani S.N."/>
            <person name="Agravi P."/>
            <person name="Goodspeed R."/>
            <person name="Gross S."/>
            <person name="Mandapat C."/>
            <person name="Jackson L."/>
            <person name="Mathew T."/>
            <person name="Pu L."/>
            <person name="Thornton R."/>
            <person name="Saada N."/>
            <person name="Wilczek-Boney K.B."/>
            <person name="Lee S."/>
            <person name="Kovar C."/>
            <person name="Wu Y."/>
            <person name="Scherer S.E."/>
            <person name="Worley K.C."/>
            <person name="Muzny D.M."/>
            <person name="Gibbs R."/>
        </authorList>
    </citation>
    <scope>NUCLEOTIDE SEQUENCE</scope>
    <source>
        <strain evidence="6">Brora</strain>
    </source>
</reference>
<dbReference type="PRINTS" id="PR00320">
    <property type="entry name" value="GPROTEINBRPT"/>
</dbReference>
<feature type="repeat" description="WD" evidence="3">
    <location>
        <begin position="438"/>
        <end position="479"/>
    </location>
</feature>
<feature type="compositionally biased region" description="Polar residues" evidence="4">
    <location>
        <begin position="264"/>
        <end position="282"/>
    </location>
</feature>
<dbReference type="Pfam" id="PF00400">
    <property type="entry name" value="WD40"/>
    <property type="match status" value="4"/>
</dbReference>
<feature type="repeat" description="WD" evidence="3">
    <location>
        <begin position="354"/>
        <end position="395"/>
    </location>
</feature>
<evidence type="ECO:0000256" key="1">
    <source>
        <dbReference type="ARBA" id="ARBA00022574"/>
    </source>
</evidence>
<dbReference type="Gene3D" id="2.130.10.10">
    <property type="entry name" value="YVTN repeat-like/Quinoprotein amine dehydrogenase"/>
    <property type="match status" value="2"/>
</dbReference>
<dbReference type="GO" id="GO:0035082">
    <property type="term" value="P:axoneme assembly"/>
    <property type="evidence" value="ECO:0007669"/>
    <property type="project" value="TreeGrafter"/>
</dbReference>
<dbReference type="PROSITE" id="PS50294">
    <property type="entry name" value="WD_REPEATS_REGION"/>
    <property type="match status" value="4"/>
</dbReference>
<dbReference type="InterPro" id="IPR001680">
    <property type="entry name" value="WD40_rpt"/>
</dbReference>
<keyword evidence="1 3" id="KW-0853">WD repeat</keyword>
<dbReference type="InterPro" id="IPR036322">
    <property type="entry name" value="WD40_repeat_dom_sf"/>
</dbReference>
<reference evidence="5" key="2">
    <citation type="submission" date="2015-02" db="UniProtKB">
        <authorList>
            <consortium name="EnsemblMetazoa"/>
        </authorList>
    </citation>
    <scope>IDENTIFICATION</scope>
</reference>
<evidence type="ECO:0000256" key="4">
    <source>
        <dbReference type="SAM" id="MobiDB-lite"/>
    </source>
</evidence>
<sequence length="542" mass="61343">MSDSIISPATATNATVTTNASSASRNLTHLDKVFADESDELKDMVSLNLSDDEEEDLDMMAKKIRDIEEKRTQDELLDNQEDHVEIVPTIHSTESTDDFIRNFMFKMGLTRTLDCFETEWQVDDRGLLHAQNEHSVPDMHVRCMELENRSMSLESDIQKFRSSAEKFKEKFNKVCKERDYHRMHHRRVVQEKNKLLAKIEDIQKHYSEYEPTLKSMQQQYEKAFRDRVLLAMEKEQMNTKMANMQAVLKNKGRAETTNRFTSVNSQEVTTAPETEAEQNANDSRFPLDEGFNPALAKFKNVSFKKDDFTPAFNFYAHSFAVTGQVLHENLFVTASDDFTWKLWPVPFGEAILCGKGHCEWLSDCAIGPKGVRLATTSGDCTVKIWDVGSGKCLHTFSDHQLAVWSCHWHNCGDFVASCSMDCTIRMWDINSLRCRLTLRGHKGSVNSVEFLSYSNILLSTSSDKTVALWDARTGFCGQTLPGHTSSVTTANFNLRGDTIASGDSSGNLKLWDIRTNSVIHSIDIGPTAFINSLKFDPAGTVL</sequence>
<keyword evidence="2" id="KW-0677">Repeat</keyword>
<dbReference type="InterPro" id="IPR050995">
    <property type="entry name" value="WD-F-box_domain-protein"/>
</dbReference>
<proteinExistence type="predicted"/>
<dbReference type="InterPro" id="IPR015943">
    <property type="entry name" value="WD40/YVTN_repeat-like_dom_sf"/>
</dbReference>
<feature type="repeat" description="WD" evidence="3">
    <location>
        <begin position="396"/>
        <end position="437"/>
    </location>
</feature>
<dbReference type="eggNOG" id="KOG0295">
    <property type="taxonomic scope" value="Eukaryota"/>
</dbReference>
<dbReference type="HOGENOM" id="CLU_000288_57_18_1"/>
<dbReference type="OMA" id="VSDDETW"/>
<dbReference type="PANTHER" id="PTHR14604">
    <property type="entry name" value="WD40 REPEAT PF20"/>
    <property type="match status" value="1"/>
</dbReference>
<dbReference type="EMBL" id="JH431872">
    <property type="status" value="NOT_ANNOTATED_CDS"/>
    <property type="molecule type" value="Genomic_DNA"/>
</dbReference>
<feature type="repeat" description="WD" evidence="3">
    <location>
        <begin position="480"/>
        <end position="521"/>
    </location>
</feature>
<dbReference type="CDD" id="cd00200">
    <property type="entry name" value="WD40"/>
    <property type="match status" value="1"/>
</dbReference>
<dbReference type="PROSITE" id="PS50082">
    <property type="entry name" value="WD_REPEATS_2"/>
    <property type="match status" value="4"/>
</dbReference>
<evidence type="ECO:0000313" key="5">
    <source>
        <dbReference type="EnsemblMetazoa" id="SMAR009135-PA"/>
    </source>
</evidence>
<dbReference type="InterPro" id="IPR019775">
    <property type="entry name" value="WD40_repeat_CS"/>
</dbReference>